<evidence type="ECO:0000313" key="3">
    <source>
        <dbReference type="EMBL" id="AEG14190.1"/>
    </source>
</evidence>
<dbReference type="Pfam" id="PF01935">
    <property type="entry name" value="DUF87"/>
    <property type="match status" value="1"/>
</dbReference>
<dbReference type="PANTHER" id="PTHR42957">
    <property type="entry name" value="HELICASE MJ1565-RELATED"/>
    <property type="match status" value="1"/>
</dbReference>
<protein>
    <recommendedName>
        <fullName evidence="2">Helicase HerA central domain-containing protein</fullName>
    </recommendedName>
</protein>
<dbReference type="InterPro" id="IPR008571">
    <property type="entry name" value="HerA-like"/>
</dbReference>
<feature type="domain" description="Helicase HerA central" evidence="2">
    <location>
        <begin position="157"/>
        <end position="294"/>
    </location>
</feature>
<sequence>MVPDLGVKNVREVGRVISVFNYRVKVLLDPDVRSQIWSYPHRVSIVTQIGGYLLFPVAPGESAVGIVIGASENETIEADTERDMTLQLARSRRILTINLLGQLRESMPFEPGVSIYPVLETPALLPSEEELKAILEYQPRDNRDIALVVGQSPIYRQDVTVSFNDLLARPFGVIGNTGSGKSWSVASIIQSALALLNKQEQPVVEQLNWEFKPLPKFIILDINGEYGSAFPFKNTDSEAISDRELNKSYINGKPFELPLWIFNLAELISFFEASQASQVPILERVITMIREDSIDPSAVKPFRQLVRLIDKCLNYLGSLSVYAGEANGRAVSDNTAELISHLQEIICIIRQVAKDKVELPSQFNEIEEDIAKIRERGLRTKEEYEELRKERNWAEFNRLPPGVAEGVMQFVAKLEPVIQQFRLDIVTKGGLKQIIADSPIQFNPRELERDAHFHIAASRHGAESRIQEFISTLRLRIHRQLADKRWSVFTQGGGSLKDILWAMTGQDDDQVIVVDCSMLAHDVLPFFCAVFGRILLEVRTQAEPAQRTVQPYVIVLEEAHNYLKPRNQGEAPGLTLARETFERIAKEGRKFGLSLVIASQRPSDVSATVLSQCANFLVHRIQNPEDIEYFKKILPVGSRDLLEQLPILAPGEGLLLGSAVNVAARVKVRKPEPVPTSDTPRPWEAWQPGKEQFNIGEFLKTWIHESDGEPEDGSKDTAFEETEVVPQNDFDDEVP</sequence>
<evidence type="ECO:0000256" key="1">
    <source>
        <dbReference type="SAM" id="MobiDB-lite"/>
    </source>
</evidence>
<keyword evidence="4" id="KW-1185">Reference proteome</keyword>
<dbReference type="EMBL" id="CP002770">
    <property type="protein sequence ID" value="AEG14190.1"/>
    <property type="molecule type" value="Genomic_DNA"/>
</dbReference>
<dbReference type="Gene3D" id="3.40.50.300">
    <property type="entry name" value="P-loop containing nucleotide triphosphate hydrolases"/>
    <property type="match status" value="2"/>
</dbReference>
<feature type="region of interest" description="Disordered" evidence="1">
    <location>
        <begin position="704"/>
        <end position="735"/>
    </location>
</feature>
<evidence type="ECO:0000259" key="2">
    <source>
        <dbReference type="Pfam" id="PF01935"/>
    </source>
</evidence>
<proteinExistence type="predicted"/>
<dbReference type="RefSeq" id="WP_013821705.1">
    <property type="nucleotide sequence ID" value="NC_015573.1"/>
</dbReference>
<gene>
    <name evidence="3" type="ordered locus">Desku_0574</name>
</gene>
<dbReference type="SUPFAM" id="SSF52540">
    <property type="entry name" value="P-loop containing nucleoside triphosphate hydrolases"/>
    <property type="match status" value="1"/>
</dbReference>
<name>A0AAU8P8R2_DESK7</name>
<feature type="compositionally biased region" description="Acidic residues" evidence="1">
    <location>
        <begin position="719"/>
        <end position="735"/>
    </location>
</feature>
<dbReference type="InterPro" id="IPR027417">
    <property type="entry name" value="P-loop_NTPase"/>
</dbReference>
<dbReference type="KEGG" id="dku:Desku_0574"/>
<accession>A0AAU8P8R2</accession>
<feature type="compositionally biased region" description="Basic and acidic residues" evidence="1">
    <location>
        <begin position="704"/>
        <end position="718"/>
    </location>
</feature>
<dbReference type="InterPro" id="IPR002789">
    <property type="entry name" value="HerA_central"/>
</dbReference>
<dbReference type="AlphaFoldDB" id="A0AAU8P8R2"/>
<dbReference type="Proteomes" id="UP000009229">
    <property type="component" value="Chromosome"/>
</dbReference>
<reference evidence="4" key="1">
    <citation type="submission" date="2011-05" db="EMBL/GenBank/DDBJ databases">
        <title>Complete sequence of Desulfotomaculum kuznetsovii DSM 6115.</title>
        <authorList>
            <person name="Lucas S."/>
            <person name="Han J."/>
            <person name="Lapidus A."/>
            <person name="Cheng J.-F."/>
            <person name="Goodwin L."/>
            <person name="Pitluck S."/>
            <person name="Peters L."/>
            <person name="Mikhailova N."/>
            <person name="Lu M."/>
            <person name="Saunders E."/>
            <person name="Han C."/>
            <person name="Tapia R."/>
            <person name="Land M."/>
            <person name="Hauser L."/>
            <person name="Kyrpides N."/>
            <person name="Ivanova N."/>
            <person name="Pagani I."/>
            <person name="Nazina T."/>
            <person name="Ivanova A."/>
            <person name="Parshina S."/>
            <person name="Kuever J."/>
            <person name="Muyzer G."/>
            <person name="Plugge C."/>
            <person name="Stams A."/>
            <person name="Woyke T."/>
        </authorList>
    </citation>
    <scope>NUCLEOTIDE SEQUENCE [LARGE SCALE GENOMIC DNA]</scope>
    <source>
        <strain evidence="4">DSM 6115 / VKM B-1805 / 17</strain>
    </source>
</reference>
<evidence type="ECO:0000313" key="4">
    <source>
        <dbReference type="Proteomes" id="UP000009229"/>
    </source>
</evidence>
<dbReference type="PANTHER" id="PTHR42957:SF1">
    <property type="entry name" value="HELICASE MJ1565-RELATED"/>
    <property type="match status" value="1"/>
</dbReference>
<organism evidence="3 4">
    <name type="scientific">Desulfofundulus kuznetsovii (strain DSM 6115 / VKM B-1805 / 17)</name>
    <name type="common">Desulfotomaculum kuznetsovii</name>
    <dbReference type="NCBI Taxonomy" id="760568"/>
    <lineage>
        <taxon>Bacteria</taxon>
        <taxon>Bacillati</taxon>
        <taxon>Bacillota</taxon>
        <taxon>Clostridia</taxon>
        <taxon>Eubacteriales</taxon>
        <taxon>Peptococcaceae</taxon>
        <taxon>Desulfofundulus</taxon>
    </lineage>
</organism>